<protein>
    <submittedName>
        <fullName evidence="1">Uncharacterized protein</fullName>
    </submittedName>
</protein>
<organism evidence="1">
    <name type="scientific">bioreactor metagenome</name>
    <dbReference type="NCBI Taxonomy" id="1076179"/>
    <lineage>
        <taxon>unclassified sequences</taxon>
        <taxon>metagenomes</taxon>
        <taxon>ecological metagenomes</taxon>
    </lineage>
</organism>
<gene>
    <name evidence="1" type="ORF">SDC9_207881</name>
</gene>
<reference evidence="1" key="1">
    <citation type="submission" date="2019-08" db="EMBL/GenBank/DDBJ databases">
        <authorList>
            <person name="Kucharzyk K."/>
            <person name="Murdoch R.W."/>
            <person name="Higgins S."/>
            <person name="Loffler F."/>
        </authorList>
    </citation>
    <scope>NUCLEOTIDE SEQUENCE</scope>
</reference>
<comment type="caution">
    <text evidence="1">The sequence shown here is derived from an EMBL/GenBank/DDBJ whole genome shotgun (WGS) entry which is preliminary data.</text>
</comment>
<proteinExistence type="predicted"/>
<evidence type="ECO:0000313" key="1">
    <source>
        <dbReference type="EMBL" id="MPN60156.1"/>
    </source>
</evidence>
<accession>A0A645J9Q4</accession>
<sequence length="90" mass="10095">MQLLVYDVSDFVELLCVVSLHRNKPALYRLADGFQFLLVVEFKGFEALFVAKFKGFEARLALCVRGALLFEDHAPKVGNRGLHALVQLTA</sequence>
<dbReference type="EMBL" id="VSSQ01135075">
    <property type="protein sequence ID" value="MPN60156.1"/>
    <property type="molecule type" value="Genomic_DNA"/>
</dbReference>
<dbReference type="AlphaFoldDB" id="A0A645J9Q4"/>
<name>A0A645J9Q4_9ZZZZ</name>